<evidence type="ECO:0000256" key="4">
    <source>
        <dbReference type="ARBA" id="ARBA00022853"/>
    </source>
</evidence>
<comment type="similarity">
    <text evidence="2">Belongs to the SWC4 family.</text>
</comment>
<gene>
    <name evidence="12" type="ORF">PHLGIDRAFT_61330</name>
</gene>
<dbReference type="PANTHER" id="PTHR12855:SF10">
    <property type="entry name" value="DNA METHYLTRANSFERASE 1-ASSOCIATED PROTEIN 1"/>
    <property type="match status" value="1"/>
</dbReference>
<feature type="compositionally biased region" description="Basic and acidic residues" evidence="10">
    <location>
        <begin position="30"/>
        <end position="39"/>
    </location>
</feature>
<feature type="region of interest" description="Disordered" evidence="10">
    <location>
        <begin position="275"/>
        <end position="313"/>
    </location>
</feature>
<dbReference type="InterPro" id="IPR027109">
    <property type="entry name" value="Swc4/Dmap1"/>
</dbReference>
<evidence type="ECO:0000256" key="3">
    <source>
        <dbReference type="ARBA" id="ARBA00019132"/>
    </source>
</evidence>
<protein>
    <recommendedName>
        <fullName evidence="3">SWR1-complex protein 4</fullName>
    </recommendedName>
</protein>
<feature type="coiled-coil region" evidence="9">
    <location>
        <begin position="235"/>
        <end position="262"/>
    </location>
</feature>
<accession>A0A0C3P4H4</accession>
<dbReference type="SMART" id="SM00717">
    <property type="entry name" value="SANT"/>
    <property type="match status" value="1"/>
</dbReference>
<evidence type="ECO:0000256" key="2">
    <source>
        <dbReference type="ARBA" id="ARBA00006918"/>
    </source>
</evidence>
<feature type="compositionally biased region" description="Acidic residues" evidence="10">
    <location>
        <begin position="440"/>
        <end position="466"/>
    </location>
</feature>
<comment type="function">
    <text evidence="8">Component of the SWR1 complex which mediates the ATP-dependent exchange of histone H2A for the H2A variant HZT1 leading to transcriptional regulation of selected genes by chromatin remodeling. Component of the NuA4 histone acetyltransferase complex which is involved in transcriptional activation of selected genes principally by acetylation of nucleosomal histone H4 and H2A. The NuA4 complex is also involved in DNA repair.</text>
</comment>
<evidence type="ECO:0000256" key="9">
    <source>
        <dbReference type="SAM" id="Coils"/>
    </source>
</evidence>
<dbReference type="STRING" id="745531.A0A0C3P4H4"/>
<sequence>MAGPSAADVRSVFSLPGPSTSGPSQPKTPAIERARKPEGMSRELYSLIGQSTPTMVAQLAKPRLKQKPNLGGGGRVRWEWRSFQNQGRTDGLRLSHWAKAGTPPDAEYSFAKYNVQNTMYTYTQDEYTRLLLEDQDWSKEETDYLFDLVRQYDQRFYIITDRYEYPGGTTRSMEDLKDRYFSVCRKLVRSRPWPGDEATKSQILSSFAFDKEREVMRKRYLASLESRTATEIAEEEALFVELKRLEQNERRFKKERDDLLRTLLGIESGLQDIQAEEEGAVNPQVSESISTTKKTRKKAAAEPDTPTSASTSGANAIISLGPAIPKKQSAKSAANDVLNCITRTEVPQTTTTTATKAAHQPVYLRSYKLPTPKSALAPKIAQVLGELGISHTRLVMPTKDNSQRLESLLDAATALVETKKQVDRIEQEIKMAQERLGQGDADEDADGEGEGDADVMDVDEDGEGSPEDGRAQSVASTRSVRAQKLVGDS</sequence>
<keyword evidence="6" id="KW-0804">Transcription</keyword>
<dbReference type="GO" id="GO:0000812">
    <property type="term" value="C:Swr1 complex"/>
    <property type="evidence" value="ECO:0007669"/>
    <property type="project" value="TreeGrafter"/>
</dbReference>
<evidence type="ECO:0000259" key="11">
    <source>
        <dbReference type="SMART" id="SM00717"/>
    </source>
</evidence>
<feature type="domain" description="Myb-like" evidence="11">
    <location>
        <begin position="133"/>
        <end position="186"/>
    </location>
</feature>
<dbReference type="InterPro" id="IPR032563">
    <property type="entry name" value="DAMP1_SANT-like"/>
</dbReference>
<dbReference type="Gene3D" id="1.10.10.60">
    <property type="entry name" value="Homeodomain-like"/>
    <property type="match status" value="1"/>
</dbReference>
<keyword evidence="13" id="KW-1185">Reference proteome</keyword>
<evidence type="ECO:0000256" key="8">
    <source>
        <dbReference type="ARBA" id="ARBA00025264"/>
    </source>
</evidence>
<dbReference type="GO" id="GO:0006281">
    <property type="term" value="P:DNA repair"/>
    <property type="evidence" value="ECO:0007669"/>
    <property type="project" value="InterPro"/>
</dbReference>
<evidence type="ECO:0000313" key="12">
    <source>
        <dbReference type="EMBL" id="KIP12889.1"/>
    </source>
</evidence>
<dbReference type="GO" id="GO:0000122">
    <property type="term" value="P:negative regulation of transcription by RNA polymerase II"/>
    <property type="evidence" value="ECO:0007669"/>
    <property type="project" value="TreeGrafter"/>
</dbReference>
<dbReference type="InterPro" id="IPR001005">
    <property type="entry name" value="SANT/Myb"/>
</dbReference>
<dbReference type="SUPFAM" id="SSF46689">
    <property type="entry name" value="Homeodomain-like"/>
    <property type="match status" value="1"/>
</dbReference>
<evidence type="ECO:0000256" key="6">
    <source>
        <dbReference type="ARBA" id="ARBA00023163"/>
    </source>
</evidence>
<keyword evidence="5" id="KW-0805">Transcription regulation</keyword>
<dbReference type="GO" id="GO:0006338">
    <property type="term" value="P:chromatin remodeling"/>
    <property type="evidence" value="ECO:0007669"/>
    <property type="project" value="InterPro"/>
</dbReference>
<dbReference type="GO" id="GO:0035267">
    <property type="term" value="C:NuA4 histone acetyltransferase complex"/>
    <property type="evidence" value="ECO:0007669"/>
    <property type="project" value="InterPro"/>
</dbReference>
<dbReference type="InterPro" id="IPR009057">
    <property type="entry name" value="Homeodomain-like_sf"/>
</dbReference>
<keyword evidence="9" id="KW-0175">Coiled coil</keyword>
<dbReference type="PANTHER" id="PTHR12855">
    <property type="entry name" value="DNA METHYLTRANSFERASE 1-ASSOCIATED PROTEIN 1 FAMILY MEMBER"/>
    <property type="match status" value="1"/>
</dbReference>
<dbReference type="FunFam" id="1.10.10.60:FF:000087">
    <property type="entry name" value="DNA methyltransferase 1-associated protein 1"/>
    <property type="match status" value="1"/>
</dbReference>
<organism evidence="12 13">
    <name type="scientific">Phlebiopsis gigantea (strain 11061_1 CR5-6)</name>
    <name type="common">White-rot fungus</name>
    <name type="synonym">Peniophora gigantea</name>
    <dbReference type="NCBI Taxonomy" id="745531"/>
    <lineage>
        <taxon>Eukaryota</taxon>
        <taxon>Fungi</taxon>
        <taxon>Dikarya</taxon>
        <taxon>Basidiomycota</taxon>
        <taxon>Agaricomycotina</taxon>
        <taxon>Agaricomycetes</taxon>
        <taxon>Polyporales</taxon>
        <taxon>Phanerochaetaceae</taxon>
        <taxon>Phlebiopsis</taxon>
    </lineage>
</organism>
<evidence type="ECO:0000256" key="5">
    <source>
        <dbReference type="ARBA" id="ARBA00023015"/>
    </source>
</evidence>
<proteinExistence type="inferred from homology"/>
<feature type="region of interest" description="Disordered" evidence="10">
    <location>
        <begin position="431"/>
        <end position="489"/>
    </location>
</feature>
<dbReference type="GO" id="GO:0003714">
    <property type="term" value="F:transcription corepressor activity"/>
    <property type="evidence" value="ECO:0007669"/>
    <property type="project" value="TreeGrafter"/>
</dbReference>
<evidence type="ECO:0000256" key="7">
    <source>
        <dbReference type="ARBA" id="ARBA00023242"/>
    </source>
</evidence>
<reference evidence="12 13" key="1">
    <citation type="journal article" date="2014" name="PLoS Genet.">
        <title>Analysis of the Phlebiopsis gigantea genome, transcriptome and secretome provides insight into its pioneer colonization strategies of wood.</title>
        <authorList>
            <person name="Hori C."/>
            <person name="Ishida T."/>
            <person name="Igarashi K."/>
            <person name="Samejima M."/>
            <person name="Suzuki H."/>
            <person name="Master E."/>
            <person name="Ferreira P."/>
            <person name="Ruiz-Duenas F.J."/>
            <person name="Held B."/>
            <person name="Canessa P."/>
            <person name="Larrondo L.F."/>
            <person name="Schmoll M."/>
            <person name="Druzhinina I.S."/>
            <person name="Kubicek C.P."/>
            <person name="Gaskell J.A."/>
            <person name="Kersten P."/>
            <person name="St John F."/>
            <person name="Glasner J."/>
            <person name="Sabat G."/>
            <person name="Splinter BonDurant S."/>
            <person name="Syed K."/>
            <person name="Yadav J."/>
            <person name="Mgbeahuruike A.C."/>
            <person name="Kovalchuk A."/>
            <person name="Asiegbu F.O."/>
            <person name="Lackner G."/>
            <person name="Hoffmeister D."/>
            <person name="Rencoret J."/>
            <person name="Gutierrez A."/>
            <person name="Sun H."/>
            <person name="Lindquist E."/>
            <person name="Barry K."/>
            <person name="Riley R."/>
            <person name="Grigoriev I.V."/>
            <person name="Henrissat B."/>
            <person name="Kues U."/>
            <person name="Berka R.M."/>
            <person name="Martinez A.T."/>
            <person name="Covert S.F."/>
            <person name="Blanchette R.A."/>
            <person name="Cullen D."/>
        </authorList>
    </citation>
    <scope>NUCLEOTIDE SEQUENCE [LARGE SCALE GENOMIC DNA]</scope>
    <source>
        <strain evidence="12 13">11061_1 CR5-6</strain>
    </source>
</reference>
<evidence type="ECO:0000256" key="10">
    <source>
        <dbReference type="SAM" id="MobiDB-lite"/>
    </source>
</evidence>
<evidence type="ECO:0000313" key="13">
    <source>
        <dbReference type="Proteomes" id="UP000053257"/>
    </source>
</evidence>
<evidence type="ECO:0000256" key="1">
    <source>
        <dbReference type="ARBA" id="ARBA00004123"/>
    </source>
</evidence>
<dbReference type="Pfam" id="PF16282">
    <property type="entry name" value="SANT_DAMP1_like"/>
    <property type="match status" value="1"/>
</dbReference>
<feature type="compositionally biased region" description="Polar residues" evidence="10">
    <location>
        <begin position="17"/>
        <end position="27"/>
    </location>
</feature>
<dbReference type="HOGENOM" id="CLU_018539_4_1_1"/>
<dbReference type="AlphaFoldDB" id="A0A0C3P4H4"/>
<keyword evidence="7" id="KW-0539">Nucleus</keyword>
<dbReference type="OrthoDB" id="19740at2759"/>
<feature type="region of interest" description="Disordered" evidence="10">
    <location>
        <begin position="1"/>
        <end position="39"/>
    </location>
</feature>
<dbReference type="Proteomes" id="UP000053257">
    <property type="component" value="Unassembled WGS sequence"/>
</dbReference>
<keyword evidence="4" id="KW-0156">Chromatin regulator</keyword>
<dbReference type="EMBL" id="KN840438">
    <property type="protein sequence ID" value="KIP12889.1"/>
    <property type="molecule type" value="Genomic_DNA"/>
</dbReference>
<name>A0A0C3P4H4_PHLG1</name>
<comment type="subcellular location">
    <subcellularLocation>
        <location evidence="1">Nucleus</location>
    </subcellularLocation>
</comment>